<keyword evidence="1" id="KW-0732">Signal</keyword>
<dbReference type="OrthoDB" id="2564904at2759"/>
<evidence type="ECO:0000313" key="2">
    <source>
        <dbReference type="EMBL" id="KIM70640.1"/>
    </source>
</evidence>
<dbReference type="STRING" id="1036808.A0A0C3EDB8"/>
<keyword evidence="3" id="KW-1185">Reference proteome</keyword>
<evidence type="ECO:0000313" key="3">
    <source>
        <dbReference type="Proteomes" id="UP000053989"/>
    </source>
</evidence>
<reference evidence="2 3" key="1">
    <citation type="submission" date="2014-04" db="EMBL/GenBank/DDBJ databases">
        <authorList>
            <consortium name="DOE Joint Genome Institute"/>
            <person name="Kuo A."/>
            <person name="Kohler A."/>
            <person name="Nagy L.G."/>
            <person name="Floudas D."/>
            <person name="Copeland A."/>
            <person name="Barry K.W."/>
            <person name="Cichocki N."/>
            <person name="Veneault-Fourrey C."/>
            <person name="LaButti K."/>
            <person name="Lindquist E.A."/>
            <person name="Lipzen A."/>
            <person name="Lundell T."/>
            <person name="Morin E."/>
            <person name="Murat C."/>
            <person name="Sun H."/>
            <person name="Tunlid A."/>
            <person name="Henrissat B."/>
            <person name="Grigoriev I.V."/>
            <person name="Hibbett D.S."/>
            <person name="Martin F."/>
            <person name="Nordberg H.P."/>
            <person name="Cantor M.N."/>
            <person name="Hua S.X."/>
        </authorList>
    </citation>
    <scope>NUCLEOTIDE SEQUENCE [LARGE SCALE GENOMIC DNA]</scope>
    <source>
        <strain evidence="2 3">Foug A</strain>
    </source>
</reference>
<dbReference type="EMBL" id="KN822004">
    <property type="protein sequence ID" value="KIM70640.1"/>
    <property type="molecule type" value="Genomic_DNA"/>
</dbReference>
<protein>
    <recommendedName>
        <fullName evidence="4">Carbohydrate-binding module family 1 protein</fullName>
    </recommendedName>
</protein>
<dbReference type="InParanoid" id="A0A0C3EDB8"/>
<name>A0A0C3EDB8_9AGAM</name>
<feature type="chain" id="PRO_5002163880" description="Carbohydrate-binding module family 1 protein" evidence="1">
    <location>
        <begin position="26"/>
        <end position="344"/>
    </location>
</feature>
<dbReference type="AlphaFoldDB" id="A0A0C3EDB8"/>
<dbReference type="Proteomes" id="UP000053989">
    <property type="component" value="Unassembled WGS sequence"/>
</dbReference>
<organism evidence="2 3">
    <name type="scientific">Scleroderma citrinum Foug A</name>
    <dbReference type="NCBI Taxonomy" id="1036808"/>
    <lineage>
        <taxon>Eukaryota</taxon>
        <taxon>Fungi</taxon>
        <taxon>Dikarya</taxon>
        <taxon>Basidiomycota</taxon>
        <taxon>Agaricomycotina</taxon>
        <taxon>Agaricomycetes</taxon>
        <taxon>Agaricomycetidae</taxon>
        <taxon>Boletales</taxon>
        <taxon>Sclerodermatineae</taxon>
        <taxon>Sclerodermataceae</taxon>
        <taxon>Scleroderma</taxon>
    </lineage>
</organism>
<evidence type="ECO:0008006" key="4">
    <source>
        <dbReference type="Google" id="ProtNLM"/>
    </source>
</evidence>
<proteinExistence type="predicted"/>
<gene>
    <name evidence="2" type="ORF">SCLCIDRAFT_100377</name>
</gene>
<sequence length="344" mass="36211">MPYIGLPILASLISVLGFHAGHITAYNPEDAPYQTQPGQSGYNQCGTGYNQSSECQNAYVNTIQDFCLWAPPYTGSTVGDTEQVEVAWCMQSGYGTRLIPDGTITGAHLVVTPDYIQITGVGNLTNINILANDLGGELDYYGASGAGYPIGALVFSSAFGPLAQIQEWTSFISYNLFCIRACNPSSNASNLCQYTYPTLGCEWNMPANYSEGAFDYCVGDSAEPIGIYGTSTFSAGQPTTPRPQAIPSSSSCTSYSTISNGQSVLSGAVTSTSTGETRSASTLSVVSSSSTSSTPLQCPPGYVTARPRANGVISFTMSFDSWETLVFMSLSMVLGCLVGGILPL</sequence>
<feature type="signal peptide" evidence="1">
    <location>
        <begin position="1"/>
        <end position="25"/>
    </location>
</feature>
<reference evidence="3" key="2">
    <citation type="submission" date="2015-01" db="EMBL/GenBank/DDBJ databases">
        <title>Evolutionary Origins and Diversification of the Mycorrhizal Mutualists.</title>
        <authorList>
            <consortium name="DOE Joint Genome Institute"/>
            <consortium name="Mycorrhizal Genomics Consortium"/>
            <person name="Kohler A."/>
            <person name="Kuo A."/>
            <person name="Nagy L.G."/>
            <person name="Floudas D."/>
            <person name="Copeland A."/>
            <person name="Barry K.W."/>
            <person name="Cichocki N."/>
            <person name="Veneault-Fourrey C."/>
            <person name="LaButti K."/>
            <person name="Lindquist E.A."/>
            <person name="Lipzen A."/>
            <person name="Lundell T."/>
            <person name="Morin E."/>
            <person name="Murat C."/>
            <person name="Riley R."/>
            <person name="Ohm R."/>
            <person name="Sun H."/>
            <person name="Tunlid A."/>
            <person name="Henrissat B."/>
            <person name="Grigoriev I.V."/>
            <person name="Hibbett D.S."/>
            <person name="Martin F."/>
        </authorList>
    </citation>
    <scope>NUCLEOTIDE SEQUENCE [LARGE SCALE GENOMIC DNA]</scope>
    <source>
        <strain evidence="3">Foug A</strain>
    </source>
</reference>
<accession>A0A0C3EDB8</accession>
<evidence type="ECO:0000256" key="1">
    <source>
        <dbReference type="SAM" id="SignalP"/>
    </source>
</evidence>
<dbReference type="HOGENOM" id="CLU_036093_1_0_1"/>